<feature type="binding site" evidence="6">
    <location>
        <position position="253"/>
    </location>
    <ligand>
        <name>S-adenosyl-L-methionine</name>
        <dbReference type="ChEBI" id="CHEBI:59789"/>
    </ligand>
</feature>
<evidence type="ECO:0000256" key="3">
    <source>
        <dbReference type="ARBA" id="ARBA00022679"/>
    </source>
</evidence>
<dbReference type="Gene3D" id="3.40.50.150">
    <property type="entry name" value="Vaccinia Virus protein VP39"/>
    <property type="match status" value="1"/>
</dbReference>
<reference evidence="9" key="1">
    <citation type="journal article" date="2019" name="Int. J. Syst. Evol. Microbiol.">
        <title>The Global Catalogue of Microorganisms (GCM) 10K type strain sequencing project: providing services to taxonomists for standard genome sequencing and annotation.</title>
        <authorList>
            <consortium name="The Broad Institute Genomics Platform"/>
            <consortium name="The Broad Institute Genome Sequencing Center for Infectious Disease"/>
            <person name="Wu L."/>
            <person name="Ma J."/>
        </authorList>
    </citation>
    <scope>NUCLEOTIDE SEQUENCE [LARGE SCALE GENOMIC DNA]</scope>
    <source>
        <strain evidence="9">KCTC 52677</strain>
    </source>
</reference>
<feature type="active site" description="Nucleophile" evidence="6">
    <location>
        <position position="374"/>
    </location>
</feature>
<dbReference type="Pfam" id="PF05958">
    <property type="entry name" value="tRNA_U5-meth_tr"/>
    <property type="match status" value="1"/>
</dbReference>
<evidence type="ECO:0000313" key="8">
    <source>
        <dbReference type="EMBL" id="MFC3072155.1"/>
    </source>
</evidence>
<dbReference type="GO" id="GO:0008168">
    <property type="term" value="F:methyltransferase activity"/>
    <property type="evidence" value="ECO:0007669"/>
    <property type="project" value="UniProtKB-KW"/>
</dbReference>
<evidence type="ECO:0000256" key="5">
    <source>
        <dbReference type="ARBA" id="ARBA00023014"/>
    </source>
</evidence>
<dbReference type="GO" id="GO:0032259">
    <property type="term" value="P:methylation"/>
    <property type="evidence" value="ECO:0007669"/>
    <property type="project" value="UniProtKB-KW"/>
</dbReference>
<dbReference type="SUPFAM" id="SSF50249">
    <property type="entry name" value="Nucleic acid-binding proteins"/>
    <property type="match status" value="1"/>
</dbReference>
<organism evidence="8 9">
    <name type="scientific">Shinella pollutisoli</name>
    <dbReference type="NCBI Taxonomy" id="2250594"/>
    <lineage>
        <taxon>Bacteria</taxon>
        <taxon>Pseudomonadati</taxon>
        <taxon>Pseudomonadota</taxon>
        <taxon>Alphaproteobacteria</taxon>
        <taxon>Hyphomicrobiales</taxon>
        <taxon>Rhizobiaceae</taxon>
        <taxon>Shinella</taxon>
    </lineage>
</organism>
<keyword evidence="1" id="KW-0479">Metal-binding</keyword>
<dbReference type="CDD" id="cd02440">
    <property type="entry name" value="AdoMet_MTases"/>
    <property type="match status" value="1"/>
</dbReference>
<keyword evidence="4 6" id="KW-0949">S-adenosyl-L-methionine</keyword>
<protein>
    <submittedName>
        <fullName evidence="8">Class I SAM-dependent RNA methyltransferase</fullName>
        <ecNumber evidence="8">2.1.1.-</ecNumber>
    </submittedName>
</protein>
<dbReference type="SUPFAM" id="SSF53335">
    <property type="entry name" value="S-adenosyl-L-methionine-dependent methyltransferases"/>
    <property type="match status" value="1"/>
</dbReference>
<keyword evidence="2 6" id="KW-0489">Methyltransferase</keyword>
<dbReference type="Gene3D" id="2.40.50.140">
    <property type="entry name" value="Nucleic acid-binding proteins"/>
    <property type="match status" value="1"/>
</dbReference>
<name>A0ABV7DCY3_9HYPH</name>
<evidence type="ECO:0000313" key="9">
    <source>
        <dbReference type="Proteomes" id="UP001595377"/>
    </source>
</evidence>
<sequence>MTAETLTVSRLGSGGDGIADAPGGPVYVPFSLPGETVAVARVKNHGTILSIAKTSPERAEPPCVHFGPDGKNGTCGGCTLQHAGDALYHAFKRDLVVNALKSKGLVADVAPLVIARPGERRRVVFTARRTEKGMLLGFNQAGSHHIVSIDHCPISSPGIVSRLGTIRRVAGAIATGAEPFRITVLETLTGLDLAFEGVKKVGDRERRAVTECVLATRGIARVTSDGEVLISPERPEIDFGGVIVSPPPGGFTQATKPAEDAMADIVLAAIGKAKRVADLFAGAGTFSLRIARKVRVHAVEGEEKALKALDHAARNTQGLKPVTVEKRDLFRRPLMASELKAYDAVVFDPPRAGAEDQCRELARSGVKTIVAVSCNPLTLARDLAILTAAGYRIRLVTPIDQFLWSAHVEAVAVLEK</sequence>
<comment type="similarity">
    <text evidence="6">Belongs to the class I-like SAM-binding methyltransferase superfamily. RNA M5U methyltransferase family.</text>
</comment>
<dbReference type="PANTHER" id="PTHR11061">
    <property type="entry name" value="RNA M5U METHYLTRANSFERASE"/>
    <property type="match status" value="1"/>
</dbReference>
<dbReference type="EMBL" id="JBHRSP010000004">
    <property type="protein sequence ID" value="MFC3072155.1"/>
    <property type="molecule type" value="Genomic_DNA"/>
</dbReference>
<dbReference type="InterPro" id="IPR010280">
    <property type="entry name" value="U5_MeTrfase_fam"/>
</dbReference>
<evidence type="ECO:0000256" key="1">
    <source>
        <dbReference type="ARBA" id="ARBA00022485"/>
    </source>
</evidence>
<dbReference type="InterPro" id="IPR012340">
    <property type="entry name" value="NA-bd_OB-fold"/>
</dbReference>
<keyword evidence="1" id="KW-0408">Iron</keyword>
<dbReference type="PROSITE" id="PS51687">
    <property type="entry name" value="SAM_MT_RNA_M5U"/>
    <property type="match status" value="1"/>
</dbReference>
<feature type="binding site" evidence="6">
    <location>
        <position position="300"/>
    </location>
    <ligand>
        <name>S-adenosyl-L-methionine</name>
        <dbReference type="ChEBI" id="CHEBI:59789"/>
    </ligand>
</feature>
<feature type="binding site" evidence="6">
    <location>
        <position position="348"/>
    </location>
    <ligand>
        <name>S-adenosyl-L-methionine</name>
        <dbReference type="ChEBI" id="CHEBI:59789"/>
    </ligand>
</feature>
<dbReference type="InterPro" id="IPR030390">
    <property type="entry name" value="MeTrfase_TrmA_AS"/>
</dbReference>
<evidence type="ECO:0000256" key="2">
    <source>
        <dbReference type="ARBA" id="ARBA00022603"/>
    </source>
</evidence>
<dbReference type="Gene3D" id="2.40.50.1070">
    <property type="match status" value="1"/>
</dbReference>
<accession>A0ABV7DCY3</accession>
<dbReference type="EC" id="2.1.1.-" evidence="8"/>
<keyword evidence="3 6" id="KW-0808">Transferase</keyword>
<dbReference type="InterPro" id="IPR029063">
    <property type="entry name" value="SAM-dependent_MTases_sf"/>
</dbReference>
<dbReference type="PROSITE" id="PS01230">
    <property type="entry name" value="TRMA_1"/>
    <property type="match status" value="1"/>
</dbReference>
<gene>
    <name evidence="8" type="ORF">ACFOHH_03460</name>
</gene>
<proteinExistence type="inferred from homology"/>
<keyword evidence="9" id="KW-1185">Reference proteome</keyword>
<keyword evidence="5" id="KW-0411">Iron-sulfur</keyword>
<evidence type="ECO:0000256" key="7">
    <source>
        <dbReference type="PROSITE-ProRule" id="PRU10015"/>
    </source>
</evidence>
<keyword evidence="1" id="KW-0004">4Fe-4S</keyword>
<dbReference type="RefSeq" id="WP_257317473.1">
    <property type="nucleotide sequence ID" value="NZ_JANFDG010000029.1"/>
</dbReference>
<evidence type="ECO:0000256" key="4">
    <source>
        <dbReference type="ARBA" id="ARBA00022691"/>
    </source>
</evidence>
<dbReference type="PANTHER" id="PTHR11061:SF49">
    <property type="entry name" value="23S RRNA (URACIL(1939)-C(5))-METHYLTRANSFERASE RLMD"/>
    <property type="match status" value="1"/>
</dbReference>
<dbReference type="Proteomes" id="UP001595377">
    <property type="component" value="Unassembled WGS sequence"/>
</dbReference>
<comment type="caution">
    <text evidence="8">The sequence shown here is derived from an EMBL/GenBank/DDBJ whole genome shotgun (WGS) entry which is preliminary data.</text>
</comment>
<evidence type="ECO:0000256" key="6">
    <source>
        <dbReference type="PROSITE-ProRule" id="PRU01024"/>
    </source>
</evidence>
<feature type="binding site" evidence="6">
    <location>
        <position position="280"/>
    </location>
    <ligand>
        <name>S-adenosyl-L-methionine</name>
        <dbReference type="ChEBI" id="CHEBI:59789"/>
    </ligand>
</feature>
<feature type="active site" evidence="7">
    <location>
        <position position="374"/>
    </location>
</feature>